<evidence type="ECO:0000256" key="4">
    <source>
        <dbReference type="ARBA" id="ARBA00022982"/>
    </source>
</evidence>
<keyword evidence="3" id="KW-0479">Metal-binding</keyword>
<dbReference type="AlphaFoldDB" id="A0A557XXD2"/>
<keyword evidence="2" id="KW-0813">Transport</keyword>
<evidence type="ECO:0000256" key="5">
    <source>
        <dbReference type="ARBA" id="ARBA00023004"/>
    </source>
</evidence>
<dbReference type="EMBL" id="VMQU01000024">
    <property type="protein sequence ID" value="TVS90774.1"/>
    <property type="molecule type" value="Genomic_DNA"/>
</dbReference>
<dbReference type="SUPFAM" id="SSF54862">
    <property type="entry name" value="4Fe-4S ferredoxins"/>
    <property type="match status" value="1"/>
</dbReference>
<evidence type="ECO:0000256" key="2">
    <source>
        <dbReference type="ARBA" id="ARBA00022448"/>
    </source>
</evidence>
<dbReference type="GO" id="GO:0046872">
    <property type="term" value="F:metal ion binding"/>
    <property type="evidence" value="ECO:0007669"/>
    <property type="project" value="UniProtKB-KW"/>
</dbReference>
<dbReference type="Proteomes" id="UP000320513">
    <property type="component" value="Unassembled WGS sequence"/>
</dbReference>
<organism evidence="8 9">
    <name type="scientific">Mycobacterium helveticum</name>
    <dbReference type="NCBI Taxonomy" id="2592811"/>
    <lineage>
        <taxon>Bacteria</taxon>
        <taxon>Bacillati</taxon>
        <taxon>Actinomycetota</taxon>
        <taxon>Actinomycetes</taxon>
        <taxon>Mycobacteriales</taxon>
        <taxon>Mycobacteriaceae</taxon>
        <taxon>Mycobacterium</taxon>
    </lineage>
</organism>
<dbReference type="Pfam" id="PF13459">
    <property type="entry name" value="Fer4_15"/>
    <property type="match status" value="1"/>
</dbReference>
<evidence type="ECO:0000256" key="7">
    <source>
        <dbReference type="ARBA" id="ARBA00023291"/>
    </source>
</evidence>
<dbReference type="InterPro" id="IPR051269">
    <property type="entry name" value="Fe-S_cluster_ET"/>
</dbReference>
<evidence type="ECO:0000256" key="1">
    <source>
        <dbReference type="ARBA" id="ARBA00001927"/>
    </source>
</evidence>
<gene>
    <name evidence="8" type="ORF">FPZ47_07870</name>
</gene>
<dbReference type="PANTHER" id="PTHR36923">
    <property type="entry name" value="FERREDOXIN"/>
    <property type="match status" value="1"/>
</dbReference>
<keyword evidence="6" id="KW-0411">Iron-sulfur</keyword>
<dbReference type="OrthoDB" id="3215519at2"/>
<dbReference type="GO" id="GO:0051538">
    <property type="term" value="F:3 iron, 4 sulfur cluster binding"/>
    <property type="evidence" value="ECO:0007669"/>
    <property type="project" value="UniProtKB-KW"/>
</dbReference>
<dbReference type="PANTHER" id="PTHR36923:SF3">
    <property type="entry name" value="FERREDOXIN"/>
    <property type="match status" value="1"/>
</dbReference>
<keyword evidence="9" id="KW-1185">Reference proteome</keyword>
<proteinExistence type="predicted"/>
<comment type="caution">
    <text evidence="8">The sequence shown here is derived from an EMBL/GenBank/DDBJ whole genome shotgun (WGS) entry which is preliminary data.</text>
</comment>
<keyword evidence="4" id="KW-0249">Electron transport</keyword>
<dbReference type="Gene3D" id="3.30.70.20">
    <property type="match status" value="1"/>
</dbReference>
<reference evidence="8 9" key="1">
    <citation type="submission" date="2019-07" db="EMBL/GenBank/DDBJ databases">
        <title>New Mycobacterium species.</title>
        <authorList>
            <person name="Tortoli E."/>
            <person name="Ghielmetti G."/>
            <person name="Friedel U."/>
            <person name="Trovato A."/>
        </authorList>
    </citation>
    <scope>NUCLEOTIDE SEQUENCE [LARGE SCALE GENOMIC DNA]</scope>
    <source>
        <strain evidence="8 9">16-83</strain>
    </source>
</reference>
<keyword evidence="7" id="KW-0003">3Fe-4S</keyword>
<name>A0A557XXD2_9MYCO</name>
<evidence type="ECO:0000256" key="6">
    <source>
        <dbReference type="ARBA" id="ARBA00023014"/>
    </source>
</evidence>
<evidence type="ECO:0000313" key="8">
    <source>
        <dbReference type="EMBL" id="TVS90774.1"/>
    </source>
</evidence>
<keyword evidence="5" id="KW-0408">Iron</keyword>
<sequence>MDSDLCVGHGQCYLVVPDLIEDDERGLAHVRGDGQVPVDHLEALQRAEKSCPEGALVLTEDAPD</sequence>
<comment type="cofactor">
    <cofactor evidence="1">
        <name>[3Fe-4S] cluster</name>
        <dbReference type="ChEBI" id="CHEBI:21137"/>
    </cofactor>
</comment>
<accession>A0A557XXD2</accession>
<evidence type="ECO:0000313" key="9">
    <source>
        <dbReference type="Proteomes" id="UP000320513"/>
    </source>
</evidence>
<evidence type="ECO:0000256" key="3">
    <source>
        <dbReference type="ARBA" id="ARBA00022723"/>
    </source>
</evidence>
<protein>
    <submittedName>
        <fullName evidence="8">Ferredoxin</fullName>
    </submittedName>
</protein>